<dbReference type="AlphaFoldDB" id="A0A804KJU3"/>
<name>A0A804KJU3_MUSAM</name>
<accession>A0A804KJU3</accession>
<protein>
    <submittedName>
        <fullName evidence="1">(wild Malaysian banana) hypothetical protein</fullName>
    </submittedName>
</protein>
<keyword evidence="3" id="KW-1185">Reference proteome</keyword>
<dbReference type="Proteomes" id="UP000012960">
    <property type="component" value="Unplaced"/>
</dbReference>
<proteinExistence type="predicted"/>
<evidence type="ECO:0000313" key="2">
    <source>
        <dbReference type="EnsemblPlants" id="Ma09_p15350.1"/>
    </source>
</evidence>
<dbReference type="Gramene" id="Ma09_t15350.1">
    <property type="protein sequence ID" value="Ma09_p15350.1"/>
    <property type="gene ID" value="Ma09_g15350"/>
</dbReference>
<dbReference type="EnsemblPlants" id="Ma09_t15350.1">
    <property type="protein sequence ID" value="Ma09_p15350.1"/>
    <property type="gene ID" value="Ma09_g15350"/>
</dbReference>
<sequence length="128" mass="14555">MLIRLIKRVFTCHRLLSASSASKTLRKPIEIFLASAVSFLQLADDAIVLSVPSEIRFKYAYPRQQIRVSDALLSVASSALYVAKSESGLRYWHSSRIHDRMTCAFRCSDIFSLMCLKACEVFHNTCLY</sequence>
<reference evidence="2" key="2">
    <citation type="submission" date="2021-05" db="UniProtKB">
        <authorList>
            <consortium name="EnsemblPlants"/>
        </authorList>
    </citation>
    <scope>IDENTIFICATION</scope>
    <source>
        <strain evidence="2">subsp. malaccensis</strain>
    </source>
</reference>
<evidence type="ECO:0000313" key="1">
    <source>
        <dbReference type="EMBL" id="CAG1835265.1"/>
    </source>
</evidence>
<gene>
    <name evidence="1" type="ORF">GSMUA_233700.1</name>
</gene>
<organism evidence="2 3">
    <name type="scientific">Musa acuminata subsp. malaccensis</name>
    <name type="common">Wild banana</name>
    <name type="synonym">Musa malaccensis</name>
    <dbReference type="NCBI Taxonomy" id="214687"/>
    <lineage>
        <taxon>Eukaryota</taxon>
        <taxon>Viridiplantae</taxon>
        <taxon>Streptophyta</taxon>
        <taxon>Embryophyta</taxon>
        <taxon>Tracheophyta</taxon>
        <taxon>Spermatophyta</taxon>
        <taxon>Magnoliopsida</taxon>
        <taxon>Liliopsida</taxon>
        <taxon>Zingiberales</taxon>
        <taxon>Musaceae</taxon>
        <taxon>Musa</taxon>
    </lineage>
</organism>
<reference evidence="1" key="1">
    <citation type="submission" date="2021-03" db="EMBL/GenBank/DDBJ databases">
        <authorList>
            <consortium name="Genoscope - CEA"/>
            <person name="William W."/>
        </authorList>
    </citation>
    <scope>NUCLEOTIDE SEQUENCE</scope>
    <source>
        <strain evidence="1">Doubled-haploid Pahang</strain>
    </source>
</reference>
<evidence type="ECO:0000313" key="3">
    <source>
        <dbReference type="Proteomes" id="UP000012960"/>
    </source>
</evidence>
<dbReference type="EMBL" id="HG996474">
    <property type="protein sequence ID" value="CAG1835265.1"/>
    <property type="molecule type" value="Genomic_DNA"/>
</dbReference>
<dbReference type="InParanoid" id="A0A804KJU3"/>